<evidence type="ECO:0000313" key="2">
    <source>
        <dbReference type="Proteomes" id="UP001632037"/>
    </source>
</evidence>
<sequence length="115" mass="13220">MSLSSVNLTTVDRRELPPIEVDEDDPERTHSVWLYVQAPPWRQLLRQQQIRRYFVFSGANVSCFSVNKEGKSARLMCTIATKASSWSVATRNCDSAAPMTDEMLWLKQQNTVREL</sequence>
<proteinExistence type="predicted"/>
<name>A0ABD3FAN5_9STRA</name>
<dbReference type="Proteomes" id="UP001632037">
    <property type="component" value="Unassembled WGS sequence"/>
</dbReference>
<protein>
    <submittedName>
        <fullName evidence="1">Uncharacterized protein</fullName>
    </submittedName>
</protein>
<accession>A0ABD3FAN5</accession>
<reference evidence="1 2" key="1">
    <citation type="submission" date="2024-09" db="EMBL/GenBank/DDBJ databases">
        <title>Genome sequencing and assembly of Phytophthora oleae, isolate VK10A, causative agent of rot of olive drupes.</title>
        <authorList>
            <person name="Conti Taguali S."/>
            <person name="Riolo M."/>
            <person name="La Spada F."/>
            <person name="Cacciola S.O."/>
            <person name="Dionisio G."/>
        </authorList>
    </citation>
    <scope>NUCLEOTIDE SEQUENCE [LARGE SCALE GENOMIC DNA]</scope>
    <source>
        <strain evidence="1 2">VK10A</strain>
    </source>
</reference>
<organism evidence="1 2">
    <name type="scientific">Phytophthora oleae</name>
    <dbReference type="NCBI Taxonomy" id="2107226"/>
    <lineage>
        <taxon>Eukaryota</taxon>
        <taxon>Sar</taxon>
        <taxon>Stramenopiles</taxon>
        <taxon>Oomycota</taxon>
        <taxon>Peronosporomycetes</taxon>
        <taxon>Peronosporales</taxon>
        <taxon>Peronosporaceae</taxon>
        <taxon>Phytophthora</taxon>
    </lineage>
</organism>
<dbReference type="EMBL" id="JBIMZQ010000027">
    <property type="protein sequence ID" value="KAL3663507.1"/>
    <property type="molecule type" value="Genomic_DNA"/>
</dbReference>
<evidence type="ECO:0000313" key="1">
    <source>
        <dbReference type="EMBL" id="KAL3663507.1"/>
    </source>
</evidence>
<dbReference type="AlphaFoldDB" id="A0ABD3FAN5"/>
<comment type="caution">
    <text evidence="1">The sequence shown here is derived from an EMBL/GenBank/DDBJ whole genome shotgun (WGS) entry which is preliminary data.</text>
</comment>
<keyword evidence="2" id="KW-1185">Reference proteome</keyword>
<gene>
    <name evidence="1" type="ORF">V7S43_011395</name>
</gene>